<dbReference type="GO" id="GO:0016491">
    <property type="term" value="F:oxidoreductase activity"/>
    <property type="evidence" value="ECO:0007669"/>
    <property type="project" value="InterPro"/>
</dbReference>
<dbReference type="InterPro" id="IPR020471">
    <property type="entry name" value="AKR"/>
</dbReference>
<evidence type="ECO:0000313" key="3">
    <source>
        <dbReference type="Proteomes" id="UP000501705"/>
    </source>
</evidence>
<dbReference type="SUPFAM" id="SSF51430">
    <property type="entry name" value="NAD(P)-linked oxidoreductase"/>
    <property type="match status" value="1"/>
</dbReference>
<reference evidence="2 3" key="1">
    <citation type="journal article" date="2019" name="ACS Chem. Biol.">
        <title>Identification and Mobilization of a Cryptic Antibiotic Biosynthesis Gene Locus from a Human-Pathogenic Nocardia Isolate.</title>
        <authorList>
            <person name="Herisse M."/>
            <person name="Ishida K."/>
            <person name="Porter J.L."/>
            <person name="Howden B."/>
            <person name="Hertweck C."/>
            <person name="Stinear T.P."/>
            <person name="Pidot S.J."/>
        </authorList>
    </citation>
    <scope>NUCLEOTIDE SEQUENCE [LARGE SCALE GENOMIC DNA]</scope>
    <source>
        <strain evidence="2 3">AUSMDU00024985</strain>
    </source>
</reference>
<proteinExistence type="predicted"/>
<sequence length="306" mass="33129">MTDLTDIVLGGAGYAGLYRAIEPAQAHAALHAAWDAGIRSFDTAPHYGTGSGEERLGEFLRTRPRAEFTVSTKAGRLLYDDPHAVDGADGFYGTPKRSRRRDYSASGIRRSLEDSLTRLGLDRVDLLLIHDPEDHAAQALSAGVPELVRLRDEGIVSGIGIGVNFVDLALRFVRVAPIDHVLIAGRYTLLDRGAEAELLPECHRRGIRVLVGGVLNSGILADPQRQATFDYRPADGEIVERARAMALRCAKYEVPLRAAALQFPRRHPAVTRTVVGASTPDQVADTVAMLNHPVPGALWHELASPG</sequence>
<protein>
    <submittedName>
        <fullName evidence="2">Aldo/keto reductase</fullName>
    </submittedName>
</protein>
<dbReference type="EMBL" id="CP046171">
    <property type="protein sequence ID" value="QIS03600.1"/>
    <property type="molecule type" value="Genomic_DNA"/>
</dbReference>
<feature type="domain" description="NADP-dependent oxidoreductase" evidence="1">
    <location>
        <begin position="7"/>
        <end position="295"/>
    </location>
</feature>
<organism evidence="2 3">
    <name type="scientific">Nocardia brasiliensis</name>
    <dbReference type="NCBI Taxonomy" id="37326"/>
    <lineage>
        <taxon>Bacteria</taxon>
        <taxon>Bacillati</taxon>
        <taxon>Actinomycetota</taxon>
        <taxon>Actinomycetes</taxon>
        <taxon>Mycobacteriales</taxon>
        <taxon>Nocardiaceae</taxon>
        <taxon>Nocardia</taxon>
    </lineage>
</organism>
<name>A0A6G9XRW6_NOCBR</name>
<evidence type="ECO:0000313" key="2">
    <source>
        <dbReference type="EMBL" id="QIS03600.1"/>
    </source>
</evidence>
<dbReference type="PANTHER" id="PTHR42686">
    <property type="entry name" value="GH17980P-RELATED"/>
    <property type="match status" value="1"/>
</dbReference>
<dbReference type="GO" id="GO:0005829">
    <property type="term" value="C:cytosol"/>
    <property type="evidence" value="ECO:0007669"/>
    <property type="project" value="TreeGrafter"/>
</dbReference>
<dbReference type="CDD" id="cd19162">
    <property type="entry name" value="AKR_FDH"/>
    <property type="match status" value="1"/>
</dbReference>
<dbReference type="Pfam" id="PF00248">
    <property type="entry name" value="Aldo_ket_red"/>
    <property type="match status" value="1"/>
</dbReference>
<dbReference type="InterPro" id="IPR044477">
    <property type="entry name" value="FDH-like"/>
</dbReference>
<evidence type="ECO:0000259" key="1">
    <source>
        <dbReference type="Pfam" id="PF00248"/>
    </source>
</evidence>
<accession>A0A6G9XRW6</accession>
<dbReference type="InterPro" id="IPR036812">
    <property type="entry name" value="NAD(P)_OxRdtase_dom_sf"/>
</dbReference>
<dbReference type="PANTHER" id="PTHR42686:SF1">
    <property type="entry name" value="GH17980P-RELATED"/>
    <property type="match status" value="1"/>
</dbReference>
<dbReference type="InterPro" id="IPR023210">
    <property type="entry name" value="NADP_OxRdtase_dom"/>
</dbReference>
<dbReference type="RefSeq" id="WP_167462671.1">
    <property type="nucleotide sequence ID" value="NZ_CP046171.1"/>
</dbReference>
<dbReference type="Proteomes" id="UP000501705">
    <property type="component" value="Chromosome"/>
</dbReference>
<dbReference type="Gene3D" id="3.20.20.100">
    <property type="entry name" value="NADP-dependent oxidoreductase domain"/>
    <property type="match status" value="1"/>
</dbReference>
<gene>
    <name evidence="2" type="ORF">F5X71_15870</name>
</gene>
<dbReference type="AlphaFoldDB" id="A0A6G9XRW6"/>